<dbReference type="Gene3D" id="3.40.50.2300">
    <property type="match status" value="1"/>
</dbReference>
<dbReference type="RefSeq" id="WP_058634058.1">
    <property type="nucleotide sequence ID" value="NZ_LDPZ01000010.1"/>
</dbReference>
<dbReference type="PANTHER" id="PTHR43156">
    <property type="entry name" value="STAGE II SPORULATION PROTEIN E-RELATED"/>
    <property type="match status" value="1"/>
</dbReference>
<dbReference type="PANTHER" id="PTHR43156:SF2">
    <property type="entry name" value="STAGE II SPORULATION PROTEIN E"/>
    <property type="match status" value="1"/>
</dbReference>
<comment type="caution">
    <text evidence="4">The sequence shown here is derived from an EMBL/GenBank/DDBJ whole genome shotgun (WGS) entry which is preliminary data.</text>
</comment>
<dbReference type="PATRIC" id="fig|401562.3.peg.230"/>
<dbReference type="InterPro" id="IPR011006">
    <property type="entry name" value="CheY-like_superfamily"/>
</dbReference>
<accession>A0A175RB21</accession>
<name>A0A175RB21_9HYPH</name>
<feature type="modified residue" description="4-aspartylphosphate" evidence="2">
    <location>
        <position position="57"/>
    </location>
</feature>
<reference evidence="4 5" key="1">
    <citation type="journal article" date="2016" name="Front. Microbiol.">
        <title>Genomic Resource of Rice Seed Associated Bacteria.</title>
        <authorList>
            <person name="Midha S."/>
            <person name="Bansal K."/>
            <person name="Sharma S."/>
            <person name="Kumar N."/>
            <person name="Patil P.P."/>
            <person name="Chaudhry V."/>
            <person name="Patil P.B."/>
        </authorList>
    </citation>
    <scope>NUCLEOTIDE SEQUENCE [LARGE SCALE GENOMIC DNA]</scope>
    <source>
        <strain evidence="4 5">NS226</strain>
    </source>
</reference>
<dbReference type="GO" id="GO:0000160">
    <property type="term" value="P:phosphorelay signal transduction system"/>
    <property type="evidence" value="ECO:0007669"/>
    <property type="project" value="InterPro"/>
</dbReference>
<dbReference type="InterPro" id="IPR052016">
    <property type="entry name" value="Bact_Sigma-Reg"/>
</dbReference>
<dbReference type="InterPro" id="IPR001932">
    <property type="entry name" value="PPM-type_phosphatase-like_dom"/>
</dbReference>
<dbReference type="InterPro" id="IPR036457">
    <property type="entry name" value="PPM-type-like_dom_sf"/>
</dbReference>
<keyword evidence="1" id="KW-0378">Hydrolase</keyword>
<dbReference type="PROSITE" id="PS50110">
    <property type="entry name" value="RESPONSE_REGULATORY"/>
    <property type="match status" value="1"/>
</dbReference>
<dbReference type="Gene3D" id="3.60.40.10">
    <property type="entry name" value="PPM-type phosphatase domain"/>
    <property type="match status" value="1"/>
</dbReference>
<dbReference type="SMART" id="SM00448">
    <property type="entry name" value="REC"/>
    <property type="match status" value="1"/>
</dbReference>
<dbReference type="SMART" id="SM00331">
    <property type="entry name" value="PP2C_SIG"/>
    <property type="match status" value="1"/>
</dbReference>
<sequence>MTLPPSRVLVVDDVAENRDLLLRRLRRMQLTDTAEAANGREALEFIRREPFDLVLLDVMMPEMSGIEVLRALREDGRLTDLPVVMISAASEIEKVVECVELGAEDYLPKPFNPALLAARVRAALERRHLRMENRRQLERLTLELDKARRLQIGMMPDHVAFDPARWDIAGRMEPALEIGGDLYDLFEAIPGTLCVAIGDVAGKGMPAGLFMARARSLLRAGVLQHVALKGALPRPSEIAGLLNDELCENNPDTTFVTLFVGLLTLGTGEIEFCNAGHVYPLRVEPTGRVEEIVTPADPALGVVEDFPFADHRATIRPGETWLLSTDGLGDTQNPAGEALEIERVLAFVSAVAGQEAGPALDHLTAAARAFADGAPPFDDVTLVALRRLA</sequence>
<dbReference type="Pfam" id="PF00072">
    <property type="entry name" value="Response_reg"/>
    <property type="match status" value="1"/>
</dbReference>
<feature type="domain" description="Response regulatory" evidence="3">
    <location>
        <begin position="7"/>
        <end position="124"/>
    </location>
</feature>
<protein>
    <recommendedName>
        <fullName evidence="3">Response regulatory domain-containing protein</fullName>
    </recommendedName>
</protein>
<dbReference type="STRING" id="401562.NS365_11020"/>
<dbReference type="OrthoDB" id="5456285at2"/>
<dbReference type="AlphaFoldDB" id="A0A175RB21"/>
<organism evidence="4 5">
    <name type="scientific">Aureimonas ureilytica</name>
    <dbReference type="NCBI Taxonomy" id="401562"/>
    <lineage>
        <taxon>Bacteria</taxon>
        <taxon>Pseudomonadati</taxon>
        <taxon>Pseudomonadota</taxon>
        <taxon>Alphaproteobacteria</taxon>
        <taxon>Hyphomicrobiales</taxon>
        <taxon>Aurantimonadaceae</taxon>
        <taxon>Aureimonas</taxon>
    </lineage>
</organism>
<dbReference type="EMBL" id="LDPZ01000010">
    <property type="protein sequence ID" value="KTQ97308.1"/>
    <property type="molecule type" value="Genomic_DNA"/>
</dbReference>
<keyword evidence="2" id="KW-0597">Phosphoprotein</keyword>
<proteinExistence type="predicted"/>
<dbReference type="GO" id="GO:0016791">
    <property type="term" value="F:phosphatase activity"/>
    <property type="evidence" value="ECO:0007669"/>
    <property type="project" value="TreeGrafter"/>
</dbReference>
<evidence type="ECO:0000313" key="4">
    <source>
        <dbReference type="EMBL" id="KTQ97308.1"/>
    </source>
</evidence>
<dbReference type="InterPro" id="IPR001789">
    <property type="entry name" value="Sig_transdc_resp-reg_receiver"/>
</dbReference>
<evidence type="ECO:0000256" key="1">
    <source>
        <dbReference type="ARBA" id="ARBA00022801"/>
    </source>
</evidence>
<dbReference type="Pfam" id="PF07228">
    <property type="entry name" value="SpoIIE"/>
    <property type="match status" value="1"/>
</dbReference>
<evidence type="ECO:0000256" key="2">
    <source>
        <dbReference type="PROSITE-ProRule" id="PRU00169"/>
    </source>
</evidence>
<dbReference type="SUPFAM" id="SSF52172">
    <property type="entry name" value="CheY-like"/>
    <property type="match status" value="1"/>
</dbReference>
<dbReference type="Proteomes" id="UP000078272">
    <property type="component" value="Unassembled WGS sequence"/>
</dbReference>
<gene>
    <name evidence="4" type="ORF">NS226_05060</name>
</gene>
<evidence type="ECO:0000259" key="3">
    <source>
        <dbReference type="PROSITE" id="PS50110"/>
    </source>
</evidence>
<evidence type="ECO:0000313" key="5">
    <source>
        <dbReference type="Proteomes" id="UP000078272"/>
    </source>
</evidence>